<evidence type="ECO:0000256" key="5">
    <source>
        <dbReference type="RuleBase" id="RU362125"/>
    </source>
</evidence>
<name>A0A4Z0LYB6_9GAMM</name>
<dbReference type="EC" id="1.3.8.4" evidence="9"/>
<dbReference type="InterPro" id="IPR009075">
    <property type="entry name" value="AcylCo_DH/oxidase_C"/>
</dbReference>
<keyword evidence="4 5" id="KW-0274">FAD</keyword>
<keyword evidence="5 9" id="KW-0560">Oxidoreductase</keyword>
<sequence length="550" mass="59716">MTDPSQFATHAVENQPGALRDYNAWTSDAPLREAVAREGAGWAVSHLHEYGRLVGGELVELGFAANRHRPVLHSYDAHGRRIDEVEFHPAYHRIMQLAMQHGVHSYAWRNVHRESAHVARAALIYLGSQADAGSACPLSMTYAAIPALRHAGDWAAPWVEKLTAQDYDPRALPMADKRACTIGMGMTEKQGGSDVRANTTRAVTQPDGSYALVGHKWFFSAPMSDAHLVLAQADAGLTCFLVPRLLADGTRNAVAIQRLKDKLGDWSNASSEVEFQGAHALRVGAEGRGVATILEMVALTRLDCITCSAALMRQAVVQAVHHAGQRRVFGKLLIDQPLMRNVLADLALEAEAATALAMRVARAIDAAPRDPREAAFARIATALGKFWVCKRAPGQVNEAQECLGGIGYVEDTIMPRLYRQAPLNSIWEGAGNVQCLDVLRALRREPETREALFEVLGRAGGQQRDLDLAVARLAADFDRPETLEVRSRYVVERAAKALQAAVLLSGEQPAIAEIFCRHRLGEEGAASYGTLAADAPFDLLIARATALSEG</sequence>
<dbReference type="AlphaFoldDB" id="A0A4Z0LYB6"/>
<evidence type="ECO:0000259" key="6">
    <source>
        <dbReference type="Pfam" id="PF00441"/>
    </source>
</evidence>
<evidence type="ECO:0000313" key="10">
    <source>
        <dbReference type="Proteomes" id="UP000298050"/>
    </source>
</evidence>
<evidence type="ECO:0000256" key="1">
    <source>
        <dbReference type="ARBA" id="ARBA00001974"/>
    </source>
</evidence>
<dbReference type="InterPro" id="IPR036250">
    <property type="entry name" value="AcylCo_DH-like_C"/>
</dbReference>
<keyword evidence="10" id="KW-1185">Reference proteome</keyword>
<accession>A0A4Z0LYB6</accession>
<dbReference type="SUPFAM" id="SSF47203">
    <property type="entry name" value="Acyl-CoA dehydrogenase C-terminal domain-like"/>
    <property type="match status" value="1"/>
</dbReference>
<dbReference type="InterPro" id="IPR041504">
    <property type="entry name" value="AidB_N"/>
</dbReference>
<organism evidence="9 10">
    <name type="scientific">Mangrovimicrobium sediminis</name>
    <dbReference type="NCBI Taxonomy" id="2562682"/>
    <lineage>
        <taxon>Bacteria</taxon>
        <taxon>Pseudomonadati</taxon>
        <taxon>Pseudomonadota</taxon>
        <taxon>Gammaproteobacteria</taxon>
        <taxon>Cellvibrionales</taxon>
        <taxon>Halieaceae</taxon>
        <taxon>Mangrovimicrobium</taxon>
    </lineage>
</organism>
<dbReference type="RefSeq" id="WP_135445360.1">
    <property type="nucleotide sequence ID" value="NZ_SRLE01000010.1"/>
</dbReference>
<dbReference type="PROSITE" id="PS00072">
    <property type="entry name" value="ACYL_COA_DH_1"/>
    <property type="match status" value="1"/>
</dbReference>
<feature type="domain" description="Adaptive response protein AidB N-terminal" evidence="8">
    <location>
        <begin position="14"/>
        <end position="169"/>
    </location>
</feature>
<evidence type="ECO:0000256" key="3">
    <source>
        <dbReference type="ARBA" id="ARBA00022630"/>
    </source>
</evidence>
<dbReference type="Gene3D" id="2.40.110.20">
    <property type="match status" value="1"/>
</dbReference>
<comment type="cofactor">
    <cofactor evidence="1 5">
        <name>FAD</name>
        <dbReference type="ChEBI" id="CHEBI:57692"/>
    </cofactor>
</comment>
<gene>
    <name evidence="9" type="ORF">E4634_15035</name>
</gene>
<dbReference type="Pfam" id="PF02770">
    <property type="entry name" value="Acyl-CoA_dh_M"/>
    <property type="match status" value="1"/>
</dbReference>
<feature type="domain" description="Acyl-CoA dehydrogenase/oxidase C-terminal" evidence="6">
    <location>
        <begin position="287"/>
        <end position="442"/>
    </location>
</feature>
<protein>
    <submittedName>
        <fullName evidence="9">Isovaleryl-CoA dehydrogenase</fullName>
        <ecNumber evidence="9">1.3.8.4</ecNumber>
    </submittedName>
</protein>
<dbReference type="Pfam" id="PF00441">
    <property type="entry name" value="Acyl-CoA_dh_1"/>
    <property type="match status" value="1"/>
</dbReference>
<dbReference type="PANTHER" id="PTHR42707">
    <property type="entry name" value="ACYL-COA DEHYDROGENASE"/>
    <property type="match status" value="1"/>
</dbReference>
<dbReference type="InterPro" id="IPR009100">
    <property type="entry name" value="AcylCoA_DH/oxidase_NM_dom_sf"/>
</dbReference>
<evidence type="ECO:0000313" key="9">
    <source>
        <dbReference type="EMBL" id="TGD72279.1"/>
    </source>
</evidence>
<evidence type="ECO:0000256" key="4">
    <source>
        <dbReference type="ARBA" id="ARBA00022827"/>
    </source>
</evidence>
<proteinExistence type="inferred from homology"/>
<evidence type="ECO:0000259" key="7">
    <source>
        <dbReference type="Pfam" id="PF02770"/>
    </source>
</evidence>
<dbReference type="SUPFAM" id="SSF56645">
    <property type="entry name" value="Acyl-CoA dehydrogenase NM domain-like"/>
    <property type="match status" value="1"/>
</dbReference>
<dbReference type="PANTHER" id="PTHR42707:SF3">
    <property type="entry name" value="ACYL-COA DEHYDROGENASE AIDB-RELATED"/>
    <property type="match status" value="1"/>
</dbReference>
<keyword evidence="3 5" id="KW-0285">Flavoprotein</keyword>
<dbReference type="OrthoDB" id="9771038at2"/>
<comment type="caution">
    <text evidence="9">The sequence shown here is derived from an EMBL/GenBank/DDBJ whole genome shotgun (WGS) entry which is preliminary data.</text>
</comment>
<dbReference type="Proteomes" id="UP000298050">
    <property type="component" value="Unassembled WGS sequence"/>
</dbReference>
<dbReference type="InterPro" id="IPR052904">
    <property type="entry name" value="Acyl-CoA_dehydrogenase-like"/>
</dbReference>
<dbReference type="EMBL" id="SRLE01000010">
    <property type="protein sequence ID" value="TGD72279.1"/>
    <property type="molecule type" value="Genomic_DNA"/>
</dbReference>
<dbReference type="Gene3D" id="6.10.250.600">
    <property type="match status" value="1"/>
</dbReference>
<feature type="domain" description="Acyl-CoA oxidase/dehydrogenase middle" evidence="7">
    <location>
        <begin position="184"/>
        <end position="276"/>
    </location>
</feature>
<dbReference type="Gene3D" id="1.20.140.10">
    <property type="entry name" value="Butyryl-CoA Dehydrogenase, subunit A, domain 3"/>
    <property type="match status" value="1"/>
</dbReference>
<dbReference type="InterPro" id="IPR006091">
    <property type="entry name" value="Acyl-CoA_Oxase/DH_mid-dom"/>
</dbReference>
<dbReference type="GO" id="GO:0008470">
    <property type="term" value="F:3-methylbutanoyl-CoA dehydrogenase activity"/>
    <property type="evidence" value="ECO:0007669"/>
    <property type="project" value="UniProtKB-EC"/>
</dbReference>
<dbReference type="Pfam" id="PF18158">
    <property type="entry name" value="AidB_N"/>
    <property type="match status" value="1"/>
</dbReference>
<evidence type="ECO:0000259" key="8">
    <source>
        <dbReference type="Pfam" id="PF18158"/>
    </source>
</evidence>
<dbReference type="NCBIfam" id="NF008594">
    <property type="entry name" value="PRK11561.1"/>
    <property type="match status" value="1"/>
</dbReference>
<comment type="similarity">
    <text evidence="2 5">Belongs to the acyl-CoA dehydrogenase family.</text>
</comment>
<dbReference type="InterPro" id="IPR006089">
    <property type="entry name" value="Acyl-CoA_DH_CS"/>
</dbReference>
<reference evidence="9 10" key="1">
    <citation type="submission" date="2019-04" db="EMBL/GenBank/DDBJ databases">
        <title>Taxonomy of novel Haliea sp. from mangrove soil of West Coast of India.</title>
        <authorList>
            <person name="Verma A."/>
            <person name="Kumar P."/>
            <person name="Krishnamurthi S."/>
        </authorList>
    </citation>
    <scope>NUCLEOTIDE SEQUENCE [LARGE SCALE GENOMIC DNA]</scope>
    <source>
        <strain evidence="9 10">SAOS-164</strain>
    </source>
</reference>
<evidence type="ECO:0000256" key="2">
    <source>
        <dbReference type="ARBA" id="ARBA00009347"/>
    </source>
</evidence>